<sequence>MEMLYCSTICRLSYLVCGYDCNRRTKDSMACMCSGNHHQKHASCFNLFSCLPCFFFSCSIPMFTESWCLKPALLSWGKCLSFPS</sequence>
<protein>
    <submittedName>
        <fullName evidence="1">Putative ovule protein</fullName>
    </submittedName>
</protein>
<name>A0A0V0GUH4_SOLCH</name>
<dbReference type="AlphaFoldDB" id="A0A0V0GUH4"/>
<accession>A0A0V0GUH4</accession>
<dbReference type="EMBL" id="GEDG01031146">
    <property type="protein sequence ID" value="JAP11546.1"/>
    <property type="molecule type" value="Transcribed_RNA"/>
</dbReference>
<proteinExistence type="predicted"/>
<organism evidence="1">
    <name type="scientific">Solanum chacoense</name>
    <name type="common">Chaco potato</name>
    <dbReference type="NCBI Taxonomy" id="4108"/>
    <lineage>
        <taxon>Eukaryota</taxon>
        <taxon>Viridiplantae</taxon>
        <taxon>Streptophyta</taxon>
        <taxon>Embryophyta</taxon>
        <taxon>Tracheophyta</taxon>
        <taxon>Spermatophyta</taxon>
        <taxon>Magnoliopsida</taxon>
        <taxon>eudicotyledons</taxon>
        <taxon>Gunneridae</taxon>
        <taxon>Pentapetalae</taxon>
        <taxon>asterids</taxon>
        <taxon>lamiids</taxon>
        <taxon>Solanales</taxon>
        <taxon>Solanaceae</taxon>
        <taxon>Solanoideae</taxon>
        <taxon>Solaneae</taxon>
        <taxon>Solanum</taxon>
    </lineage>
</organism>
<reference evidence="1" key="1">
    <citation type="submission" date="2015-12" db="EMBL/GenBank/DDBJ databases">
        <title>Gene expression during late stages of embryo sac development: a critical building block for successful pollen-pistil interactions.</title>
        <authorList>
            <person name="Liu Y."/>
            <person name="Joly V."/>
            <person name="Sabar M."/>
            <person name="Matton D.P."/>
        </authorList>
    </citation>
    <scope>NUCLEOTIDE SEQUENCE</scope>
</reference>
<evidence type="ECO:0000313" key="1">
    <source>
        <dbReference type="EMBL" id="JAP11546.1"/>
    </source>
</evidence>